<feature type="region of interest" description="Disordered" evidence="2">
    <location>
        <begin position="1"/>
        <end position="26"/>
    </location>
</feature>
<dbReference type="EnsemblProtists" id="EOD38607">
    <property type="protein sequence ID" value="EOD38607"/>
    <property type="gene ID" value="EMIHUDRAFT_109290"/>
</dbReference>
<evidence type="ECO:0000256" key="1">
    <source>
        <dbReference type="SAM" id="Coils"/>
    </source>
</evidence>
<evidence type="ECO:0000256" key="2">
    <source>
        <dbReference type="SAM" id="MobiDB-lite"/>
    </source>
</evidence>
<proteinExistence type="predicted"/>
<keyword evidence="4" id="KW-1185">Reference proteome</keyword>
<dbReference type="PaxDb" id="2903-EOD38607"/>
<protein>
    <submittedName>
        <fullName evidence="3">Uncharacterized protein</fullName>
    </submittedName>
</protein>
<dbReference type="KEGG" id="ehx:EMIHUDRAFT_109290"/>
<reference evidence="3" key="2">
    <citation type="submission" date="2024-10" db="UniProtKB">
        <authorList>
            <consortium name="EnsemblProtists"/>
        </authorList>
    </citation>
    <scope>IDENTIFICATION</scope>
</reference>
<accession>A0A0D3KS72</accession>
<dbReference type="Proteomes" id="UP000013827">
    <property type="component" value="Unassembled WGS sequence"/>
</dbReference>
<dbReference type="RefSeq" id="XP_005791036.1">
    <property type="nucleotide sequence ID" value="XM_005790979.1"/>
</dbReference>
<dbReference type="AlphaFoldDB" id="A0A0D3KS72"/>
<reference evidence="4" key="1">
    <citation type="journal article" date="2013" name="Nature">
        <title>Pan genome of the phytoplankton Emiliania underpins its global distribution.</title>
        <authorList>
            <person name="Read B.A."/>
            <person name="Kegel J."/>
            <person name="Klute M.J."/>
            <person name="Kuo A."/>
            <person name="Lefebvre S.C."/>
            <person name="Maumus F."/>
            <person name="Mayer C."/>
            <person name="Miller J."/>
            <person name="Monier A."/>
            <person name="Salamov A."/>
            <person name="Young J."/>
            <person name="Aguilar M."/>
            <person name="Claverie J.M."/>
            <person name="Frickenhaus S."/>
            <person name="Gonzalez K."/>
            <person name="Herman E.K."/>
            <person name="Lin Y.C."/>
            <person name="Napier J."/>
            <person name="Ogata H."/>
            <person name="Sarno A.F."/>
            <person name="Shmutz J."/>
            <person name="Schroeder D."/>
            <person name="de Vargas C."/>
            <person name="Verret F."/>
            <person name="von Dassow P."/>
            <person name="Valentin K."/>
            <person name="Van de Peer Y."/>
            <person name="Wheeler G."/>
            <person name="Dacks J.B."/>
            <person name="Delwiche C.F."/>
            <person name="Dyhrman S.T."/>
            <person name="Glockner G."/>
            <person name="John U."/>
            <person name="Richards T."/>
            <person name="Worden A.Z."/>
            <person name="Zhang X."/>
            <person name="Grigoriev I.V."/>
            <person name="Allen A.E."/>
            <person name="Bidle K."/>
            <person name="Borodovsky M."/>
            <person name="Bowler C."/>
            <person name="Brownlee C."/>
            <person name="Cock J.M."/>
            <person name="Elias M."/>
            <person name="Gladyshev V.N."/>
            <person name="Groth M."/>
            <person name="Guda C."/>
            <person name="Hadaegh A."/>
            <person name="Iglesias-Rodriguez M.D."/>
            <person name="Jenkins J."/>
            <person name="Jones B.M."/>
            <person name="Lawson T."/>
            <person name="Leese F."/>
            <person name="Lindquist E."/>
            <person name="Lobanov A."/>
            <person name="Lomsadze A."/>
            <person name="Malik S.B."/>
            <person name="Marsh M.E."/>
            <person name="Mackinder L."/>
            <person name="Mock T."/>
            <person name="Mueller-Roeber B."/>
            <person name="Pagarete A."/>
            <person name="Parker M."/>
            <person name="Probert I."/>
            <person name="Quesneville H."/>
            <person name="Raines C."/>
            <person name="Rensing S.A."/>
            <person name="Riano-Pachon D.M."/>
            <person name="Richier S."/>
            <person name="Rokitta S."/>
            <person name="Shiraiwa Y."/>
            <person name="Soanes D.M."/>
            <person name="van der Giezen M."/>
            <person name="Wahlund T.M."/>
            <person name="Williams B."/>
            <person name="Wilson W."/>
            <person name="Wolfe G."/>
            <person name="Wurch L.L."/>
        </authorList>
    </citation>
    <scope>NUCLEOTIDE SEQUENCE</scope>
</reference>
<feature type="compositionally biased region" description="Low complexity" evidence="2">
    <location>
        <begin position="441"/>
        <end position="475"/>
    </location>
</feature>
<dbReference type="HOGENOM" id="CLU_554848_0_0_1"/>
<organism evidence="3 4">
    <name type="scientific">Emiliania huxleyi (strain CCMP1516)</name>
    <dbReference type="NCBI Taxonomy" id="280463"/>
    <lineage>
        <taxon>Eukaryota</taxon>
        <taxon>Haptista</taxon>
        <taxon>Haptophyta</taxon>
        <taxon>Prymnesiophyceae</taxon>
        <taxon>Isochrysidales</taxon>
        <taxon>Noelaerhabdaceae</taxon>
        <taxon>Emiliania</taxon>
    </lineage>
</organism>
<evidence type="ECO:0000313" key="3">
    <source>
        <dbReference type="EnsemblProtists" id="EOD38607"/>
    </source>
</evidence>
<evidence type="ECO:0000313" key="4">
    <source>
        <dbReference type="Proteomes" id="UP000013827"/>
    </source>
</evidence>
<dbReference type="GeneID" id="17283927"/>
<dbReference type="OMA" id="LCIAVAP"/>
<feature type="coiled-coil region" evidence="1">
    <location>
        <begin position="160"/>
        <end position="229"/>
    </location>
</feature>
<keyword evidence="1" id="KW-0175">Coiled coil</keyword>
<feature type="region of interest" description="Disordered" evidence="2">
    <location>
        <begin position="441"/>
        <end position="492"/>
    </location>
</feature>
<name>A0A0D3KS72_EMIH1</name>
<sequence length="492" mass="51775">MAAVRSPRATPGTKPPTPSGGGWFDVGGKERIELASRNEALGEEVRLKEAQLRMLRVLQKTSAREGRIDRWRLQTTAPVFSAWRRAVTAWRAERQLEAERAARAAAVSAAEEKGGQVGALADRVARVKSNAQAKLSELSAANQLLAKALRGPQPPAEAALEEKDKAAVSLEARVKHLQRTAGAQGEREVELSLKLEQQADALAQGERERQRLEAAAAAARRESDAQREAGSAAVANEAAAAMALRTTLGALRAADSELQVARGEWLSRQRRLLAEAACLKAEAAAARTLAVIDEGPRSATPRRMPASRQAARGQAGQTLLELHLDKWQRALLATCVPRAEREPVADAEARVEAVWRPREERQVAHVAALAASLRESEAGAAELSAHASELAERLRVETEARESLASQLSATAAALAEDEARTLALLDRQRAARAAMLGKMSGGASSAASSTPPSPGALAPAPLSSPFGPAASPAVAVPPPASPAGQGDSPAT</sequence>